<feature type="region of interest" description="Disordered" evidence="1">
    <location>
        <begin position="1"/>
        <end position="85"/>
    </location>
</feature>
<sequence>MPARNGHPKSGKAATTSKSLLTASDLPPVTPDLHQPIFPPPLILPDAQPGSSQPERHLPPAPRRIPVPPAPVRRVTPPRRQPKGR</sequence>
<protein>
    <submittedName>
        <fullName evidence="2">Uncharacterized protein</fullName>
    </submittedName>
</protein>
<dbReference type="EMBL" id="JBHTCG010000054">
    <property type="protein sequence ID" value="MFC7388190.1"/>
    <property type="molecule type" value="Genomic_DNA"/>
</dbReference>
<reference evidence="3" key="1">
    <citation type="journal article" date="2019" name="Int. J. Syst. Evol. Microbiol.">
        <title>The Global Catalogue of Microorganisms (GCM) 10K type strain sequencing project: providing services to taxonomists for standard genome sequencing and annotation.</title>
        <authorList>
            <consortium name="The Broad Institute Genomics Platform"/>
            <consortium name="The Broad Institute Genome Sequencing Center for Infectious Disease"/>
            <person name="Wu L."/>
            <person name="Ma J."/>
        </authorList>
    </citation>
    <scope>NUCLEOTIDE SEQUENCE [LARGE SCALE GENOMIC DNA]</scope>
    <source>
        <strain evidence="3">CECT 7649</strain>
    </source>
</reference>
<feature type="compositionally biased region" description="Polar residues" evidence="1">
    <location>
        <begin position="13"/>
        <end position="22"/>
    </location>
</feature>
<dbReference type="RefSeq" id="WP_380832211.1">
    <property type="nucleotide sequence ID" value="NZ_JBHTCG010000054.1"/>
</dbReference>
<feature type="compositionally biased region" description="Basic residues" evidence="1">
    <location>
        <begin position="1"/>
        <end position="10"/>
    </location>
</feature>
<evidence type="ECO:0000313" key="2">
    <source>
        <dbReference type="EMBL" id="MFC7388190.1"/>
    </source>
</evidence>
<feature type="compositionally biased region" description="Basic residues" evidence="1">
    <location>
        <begin position="76"/>
        <end position="85"/>
    </location>
</feature>
<gene>
    <name evidence="2" type="ORF">ACFQSB_38695</name>
</gene>
<feature type="compositionally biased region" description="Pro residues" evidence="1">
    <location>
        <begin position="59"/>
        <end position="71"/>
    </location>
</feature>
<dbReference type="Proteomes" id="UP001596496">
    <property type="component" value="Unassembled WGS sequence"/>
</dbReference>
<evidence type="ECO:0000313" key="3">
    <source>
        <dbReference type="Proteomes" id="UP001596496"/>
    </source>
</evidence>
<proteinExistence type="predicted"/>
<keyword evidence="3" id="KW-1185">Reference proteome</keyword>
<organism evidence="2 3">
    <name type="scientific">Sphaerisporangium rhizosphaerae</name>
    <dbReference type="NCBI Taxonomy" id="2269375"/>
    <lineage>
        <taxon>Bacteria</taxon>
        <taxon>Bacillati</taxon>
        <taxon>Actinomycetota</taxon>
        <taxon>Actinomycetes</taxon>
        <taxon>Streptosporangiales</taxon>
        <taxon>Streptosporangiaceae</taxon>
        <taxon>Sphaerisporangium</taxon>
    </lineage>
</organism>
<name>A0ABW2PJP2_9ACTN</name>
<accession>A0ABW2PJP2</accession>
<evidence type="ECO:0000256" key="1">
    <source>
        <dbReference type="SAM" id="MobiDB-lite"/>
    </source>
</evidence>
<comment type="caution">
    <text evidence="2">The sequence shown here is derived from an EMBL/GenBank/DDBJ whole genome shotgun (WGS) entry which is preliminary data.</text>
</comment>